<evidence type="ECO:0008006" key="4">
    <source>
        <dbReference type="Google" id="ProtNLM"/>
    </source>
</evidence>
<feature type="region of interest" description="Disordered" evidence="1">
    <location>
        <begin position="289"/>
        <end position="325"/>
    </location>
</feature>
<evidence type="ECO:0000313" key="3">
    <source>
        <dbReference type="Proteomes" id="UP000248889"/>
    </source>
</evidence>
<protein>
    <recommendedName>
        <fullName evidence="4">DUF2092 domain-containing protein</fullName>
    </recommendedName>
</protein>
<reference evidence="2 3" key="1">
    <citation type="submission" date="2018-06" db="EMBL/GenBank/DDBJ databases">
        <title>Streptacidiphilus pinicola sp. nov., isolated from pine grove soil.</title>
        <authorList>
            <person name="Roh S.G."/>
            <person name="Park S."/>
            <person name="Kim M.-K."/>
            <person name="Yun B.-R."/>
            <person name="Park J."/>
            <person name="Kim M.J."/>
            <person name="Kim Y.S."/>
            <person name="Kim S.B."/>
        </authorList>
    </citation>
    <scope>NUCLEOTIDE SEQUENCE [LARGE SCALE GENOMIC DNA]</scope>
    <source>
        <strain evidence="2 3">MMS16-CNU450</strain>
    </source>
</reference>
<accession>A0A2X0J2G2</accession>
<keyword evidence="3" id="KW-1185">Reference proteome</keyword>
<dbReference type="PANTHER" id="PTHR37507:SF2">
    <property type="entry name" value="SPORULATION PROTEIN YDCC"/>
    <property type="match status" value="1"/>
</dbReference>
<dbReference type="EMBL" id="QKYN01000066">
    <property type="protein sequence ID" value="RAG84396.1"/>
    <property type="molecule type" value="Genomic_DNA"/>
</dbReference>
<sequence length="400" mass="40638">MAPNSDRGGNDRAGTARTSRKRLILVSAAVAAVAGSVAAGTALAAGPSLPPVTAQALLARALGSHQQVFSGTIESTVDLGVPSQLVSQLPSALASSGSQKGAGAGANPQAQQAEQQLLGLLSGTHSFDVAADGPNRQSFSSSDTGRTVRFVHNGSEAWSYDSQSDQVTHYTGIRPDDATAQPSNPTPTTPADAARLLQQIAPYSAVSVDGNSMVAGRQVYVLVVTPKGSGSSIGDVRLSVDSKTSMPLGVQIDPADGSSPIADVRFSKVSFDEPVASTFDFAAPQGAKVTTKTAGETGKSGEKTAPHGTKPGQRGPAAPQQRPNDIQVLGSGWTTVYKISPSAMAKGGKGGNPLDALKTIGHSVPGGTLFTTKVVNVLVTDNGTVYAGAVTPQYLENLAK</sequence>
<comment type="caution">
    <text evidence="2">The sequence shown here is derived from an EMBL/GenBank/DDBJ whole genome shotgun (WGS) entry which is preliminary data.</text>
</comment>
<dbReference type="Gene3D" id="2.50.20.10">
    <property type="entry name" value="Lipoprotein localisation LolA/LolB/LppX"/>
    <property type="match status" value="1"/>
</dbReference>
<dbReference type="InterPro" id="IPR029046">
    <property type="entry name" value="LolA/LolB/LppX"/>
</dbReference>
<feature type="region of interest" description="Disordered" evidence="1">
    <location>
        <begin position="92"/>
        <end position="112"/>
    </location>
</feature>
<evidence type="ECO:0000256" key="1">
    <source>
        <dbReference type="SAM" id="MobiDB-lite"/>
    </source>
</evidence>
<dbReference type="Proteomes" id="UP000248889">
    <property type="component" value="Unassembled WGS sequence"/>
</dbReference>
<dbReference type="AlphaFoldDB" id="A0A2X0J2G2"/>
<organism evidence="2 3">
    <name type="scientific">Streptacidiphilus pinicola</name>
    <dbReference type="NCBI Taxonomy" id="2219663"/>
    <lineage>
        <taxon>Bacteria</taxon>
        <taxon>Bacillati</taxon>
        <taxon>Actinomycetota</taxon>
        <taxon>Actinomycetes</taxon>
        <taxon>Kitasatosporales</taxon>
        <taxon>Streptomycetaceae</taxon>
        <taxon>Streptacidiphilus</taxon>
    </lineage>
</organism>
<feature type="region of interest" description="Disordered" evidence="1">
    <location>
        <begin position="169"/>
        <end position="190"/>
    </location>
</feature>
<dbReference type="InterPro" id="IPR052944">
    <property type="entry name" value="Sporulation_related"/>
</dbReference>
<dbReference type="PANTHER" id="PTHR37507">
    <property type="entry name" value="SPORULATION PROTEIN YDCC"/>
    <property type="match status" value="1"/>
</dbReference>
<name>A0A2X0J2G2_9ACTN</name>
<dbReference type="SUPFAM" id="SSF89392">
    <property type="entry name" value="Prokaryotic lipoproteins and lipoprotein localization factors"/>
    <property type="match status" value="1"/>
</dbReference>
<gene>
    <name evidence="2" type="ORF">DN069_17190</name>
</gene>
<evidence type="ECO:0000313" key="2">
    <source>
        <dbReference type="EMBL" id="RAG84396.1"/>
    </source>
</evidence>
<proteinExistence type="predicted"/>